<sequence length="350" mass="37398">GGAGRGGARALSTVVGSSPSVQCLRVSACVSDLMAAPAGDSSGGDKYRSHLAGEGEKNTVWRHGAPPTYDAVNSLFEAGRTQVFRRSSHPHVRHVEETPSLLFCATGKERLFVAASRQTGGRVCMRRCVTRVFLVPLQEWAKGSLEETVQNAIKTWEMELSHKARIGDFKSVSPGRFTLSVNGGRALTGEETLAMGSYNALLASPILPGTGAYDAAAETFESSHDLFRSAFPRGFAWEVVKVYSGPPVIAFKFRHWGHMEGPYKGHAPTGDKVEFYGVAVLKVDEQLRAEDVEVFYDPGELLAGLIKGPKEEDEEAAALAGRLREAATVSASGADAQPQACPFLGSGKQG</sequence>
<dbReference type="InterPro" id="IPR032710">
    <property type="entry name" value="NTF2-like_dom_sf"/>
</dbReference>
<dbReference type="PANTHER" id="PTHR31723:SF4">
    <property type="entry name" value="PATHOGENESIS-RELATED FAMILY PROTEIN"/>
    <property type="match status" value="1"/>
</dbReference>
<dbReference type="Proteomes" id="UP000015105">
    <property type="component" value="Chromosome 3D"/>
</dbReference>
<reference evidence="2" key="3">
    <citation type="journal article" date="2017" name="Nature">
        <title>Genome sequence of the progenitor of the wheat D genome Aegilops tauschii.</title>
        <authorList>
            <person name="Luo M.C."/>
            <person name="Gu Y.Q."/>
            <person name="Puiu D."/>
            <person name="Wang H."/>
            <person name="Twardziok S.O."/>
            <person name="Deal K.R."/>
            <person name="Huo N."/>
            <person name="Zhu T."/>
            <person name="Wang L."/>
            <person name="Wang Y."/>
            <person name="McGuire P.E."/>
            <person name="Liu S."/>
            <person name="Long H."/>
            <person name="Ramasamy R.K."/>
            <person name="Rodriguez J.C."/>
            <person name="Van S.L."/>
            <person name="Yuan L."/>
            <person name="Wang Z."/>
            <person name="Xia Z."/>
            <person name="Xiao L."/>
            <person name="Anderson O.D."/>
            <person name="Ouyang S."/>
            <person name="Liang Y."/>
            <person name="Zimin A.V."/>
            <person name="Pertea G."/>
            <person name="Qi P."/>
            <person name="Bennetzen J.L."/>
            <person name="Dai X."/>
            <person name="Dawson M.W."/>
            <person name="Muller H.G."/>
            <person name="Kugler K."/>
            <person name="Rivarola-Duarte L."/>
            <person name="Spannagl M."/>
            <person name="Mayer K.F.X."/>
            <person name="Lu F.H."/>
            <person name="Bevan M.W."/>
            <person name="Leroy P."/>
            <person name="Li P."/>
            <person name="You F.M."/>
            <person name="Sun Q."/>
            <person name="Liu Z."/>
            <person name="Lyons E."/>
            <person name="Wicker T."/>
            <person name="Salzberg S.L."/>
            <person name="Devos K.M."/>
            <person name="Dvorak J."/>
        </authorList>
    </citation>
    <scope>NUCLEOTIDE SEQUENCE [LARGE SCALE GENOMIC DNA]</scope>
    <source>
        <strain evidence="2">cv. AL8/78</strain>
    </source>
</reference>
<reference evidence="3" key="1">
    <citation type="journal article" date="2014" name="Science">
        <title>Ancient hybridizations among the ancestral genomes of bread wheat.</title>
        <authorList>
            <consortium name="International Wheat Genome Sequencing Consortium,"/>
            <person name="Marcussen T."/>
            <person name="Sandve S.R."/>
            <person name="Heier L."/>
            <person name="Spannagl M."/>
            <person name="Pfeifer M."/>
            <person name="Jakobsen K.S."/>
            <person name="Wulff B.B."/>
            <person name="Steuernagel B."/>
            <person name="Mayer K.F."/>
            <person name="Olsen O.A."/>
        </authorList>
    </citation>
    <scope>NUCLEOTIDE SEQUENCE [LARGE SCALE GENOMIC DNA]</scope>
    <source>
        <strain evidence="3">cv. AL8/78</strain>
    </source>
</reference>
<evidence type="ECO:0000313" key="3">
    <source>
        <dbReference type="Proteomes" id="UP000015105"/>
    </source>
</evidence>
<dbReference type="Gene3D" id="3.10.450.50">
    <property type="match status" value="1"/>
</dbReference>
<dbReference type="InterPro" id="IPR053218">
    <property type="entry name" value="Pathogen-related_defense"/>
</dbReference>
<evidence type="ECO:0000313" key="2">
    <source>
        <dbReference type="EnsemblPlants" id="AET3Gv20670800.2"/>
    </source>
</evidence>
<reference evidence="2" key="4">
    <citation type="submission" date="2019-03" db="UniProtKB">
        <authorList>
            <consortium name="EnsemblPlants"/>
        </authorList>
    </citation>
    <scope>IDENTIFICATION</scope>
</reference>
<dbReference type="STRING" id="200361.A0A453FGF7"/>
<evidence type="ECO:0008006" key="4">
    <source>
        <dbReference type="Google" id="ProtNLM"/>
    </source>
</evidence>
<reference evidence="3" key="2">
    <citation type="journal article" date="2017" name="Nat. Plants">
        <title>The Aegilops tauschii genome reveals multiple impacts of transposons.</title>
        <authorList>
            <person name="Zhao G."/>
            <person name="Zou C."/>
            <person name="Li K."/>
            <person name="Wang K."/>
            <person name="Li T."/>
            <person name="Gao L."/>
            <person name="Zhang X."/>
            <person name="Wang H."/>
            <person name="Yang Z."/>
            <person name="Liu X."/>
            <person name="Jiang W."/>
            <person name="Mao L."/>
            <person name="Kong X."/>
            <person name="Jiao Y."/>
            <person name="Jia J."/>
        </authorList>
    </citation>
    <scope>NUCLEOTIDE SEQUENCE [LARGE SCALE GENOMIC DNA]</scope>
    <source>
        <strain evidence="3">cv. AL8/78</strain>
    </source>
</reference>
<evidence type="ECO:0000256" key="1">
    <source>
        <dbReference type="SAM" id="MobiDB-lite"/>
    </source>
</evidence>
<dbReference type="PANTHER" id="PTHR31723">
    <property type="entry name" value="PATHOGENESIS-RELATED FAMILY PROTEIN"/>
    <property type="match status" value="1"/>
</dbReference>
<dbReference type="Gramene" id="AET3Gv20670800.2">
    <property type="protein sequence ID" value="AET3Gv20670800.2"/>
    <property type="gene ID" value="AET3Gv20670800"/>
</dbReference>
<dbReference type="SUPFAM" id="SSF54427">
    <property type="entry name" value="NTF2-like"/>
    <property type="match status" value="1"/>
</dbReference>
<reference evidence="2" key="5">
    <citation type="journal article" date="2021" name="G3 (Bethesda)">
        <title>Aegilops tauschii genome assembly Aet v5.0 features greater sequence contiguity and improved annotation.</title>
        <authorList>
            <person name="Wang L."/>
            <person name="Zhu T."/>
            <person name="Rodriguez J.C."/>
            <person name="Deal K.R."/>
            <person name="Dubcovsky J."/>
            <person name="McGuire P.E."/>
            <person name="Lux T."/>
            <person name="Spannagl M."/>
            <person name="Mayer K.F.X."/>
            <person name="Baldrich P."/>
            <person name="Meyers B.C."/>
            <person name="Huo N."/>
            <person name="Gu Y.Q."/>
            <person name="Zhou H."/>
            <person name="Devos K.M."/>
            <person name="Bennetzen J.L."/>
            <person name="Unver T."/>
            <person name="Budak H."/>
            <person name="Gulick P.J."/>
            <person name="Galiba G."/>
            <person name="Kalapos B."/>
            <person name="Nelson D.R."/>
            <person name="Li P."/>
            <person name="You F.M."/>
            <person name="Luo M.C."/>
            <person name="Dvorak J."/>
        </authorList>
    </citation>
    <scope>NUCLEOTIDE SEQUENCE [LARGE SCALE GENOMIC DNA]</scope>
    <source>
        <strain evidence="2">cv. AL8/78</strain>
    </source>
</reference>
<feature type="region of interest" description="Disordered" evidence="1">
    <location>
        <begin position="331"/>
        <end position="350"/>
    </location>
</feature>
<dbReference type="AlphaFoldDB" id="A0A453FGF7"/>
<dbReference type="EnsemblPlants" id="AET3Gv20670800.2">
    <property type="protein sequence ID" value="AET3Gv20670800.2"/>
    <property type="gene ID" value="AET3Gv20670800"/>
</dbReference>
<accession>A0A453FGF7</accession>
<name>A0A453FGF7_AEGTS</name>
<proteinExistence type="predicted"/>
<keyword evidence="3" id="KW-1185">Reference proteome</keyword>
<organism evidence="2 3">
    <name type="scientific">Aegilops tauschii subsp. strangulata</name>
    <name type="common">Goatgrass</name>
    <dbReference type="NCBI Taxonomy" id="200361"/>
    <lineage>
        <taxon>Eukaryota</taxon>
        <taxon>Viridiplantae</taxon>
        <taxon>Streptophyta</taxon>
        <taxon>Embryophyta</taxon>
        <taxon>Tracheophyta</taxon>
        <taxon>Spermatophyta</taxon>
        <taxon>Magnoliopsida</taxon>
        <taxon>Liliopsida</taxon>
        <taxon>Poales</taxon>
        <taxon>Poaceae</taxon>
        <taxon>BOP clade</taxon>
        <taxon>Pooideae</taxon>
        <taxon>Triticodae</taxon>
        <taxon>Triticeae</taxon>
        <taxon>Triticinae</taxon>
        <taxon>Aegilops</taxon>
    </lineage>
</organism>
<protein>
    <recommendedName>
        <fullName evidence="4">Pathogen-related protein</fullName>
    </recommendedName>
</protein>